<gene>
    <name evidence="1" type="ORF">METZ01_LOCUS59571</name>
</gene>
<dbReference type="EMBL" id="UINC01003483">
    <property type="protein sequence ID" value="SVA06717.1"/>
    <property type="molecule type" value="Genomic_DNA"/>
</dbReference>
<dbReference type="AlphaFoldDB" id="A0A381SWC6"/>
<evidence type="ECO:0000313" key="1">
    <source>
        <dbReference type="EMBL" id="SVA06717.1"/>
    </source>
</evidence>
<sequence length="46" mass="5086">VAEWWARPDLNWSTGVPNAEGWTKLPYGPRCGATQGALKRSRNVTS</sequence>
<feature type="non-terminal residue" evidence="1">
    <location>
        <position position="1"/>
    </location>
</feature>
<protein>
    <submittedName>
        <fullName evidence="1">Uncharacterized protein</fullName>
    </submittedName>
</protein>
<organism evidence="1">
    <name type="scientific">marine metagenome</name>
    <dbReference type="NCBI Taxonomy" id="408172"/>
    <lineage>
        <taxon>unclassified sequences</taxon>
        <taxon>metagenomes</taxon>
        <taxon>ecological metagenomes</taxon>
    </lineage>
</organism>
<proteinExistence type="predicted"/>
<accession>A0A381SWC6</accession>
<reference evidence="1" key="1">
    <citation type="submission" date="2018-05" db="EMBL/GenBank/DDBJ databases">
        <authorList>
            <person name="Lanie J.A."/>
            <person name="Ng W.-L."/>
            <person name="Kazmierczak K.M."/>
            <person name="Andrzejewski T.M."/>
            <person name="Davidsen T.M."/>
            <person name="Wayne K.J."/>
            <person name="Tettelin H."/>
            <person name="Glass J.I."/>
            <person name="Rusch D."/>
            <person name="Podicherti R."/>
            <person name="Tsui H.-C.T."/>
            <person name="Winkler M.E."/>
        </authorList>
    </citation>
    <scope>NUCLEOTIDE SEQUENCE</scope>
</reference>
<name>A0A381SWC6_9ZZZZ</name>